<feature type="non-terminal residue" evidence="1">
    <location>
        <position position="1"/>
    </location>
</feature>
<keyword evidence="2" id="KW-1185">Reference proteome</keyword>
<feature type="non-terminal residue" evidence="1">
    <location>
        <position position="82"/>
    </location>
</feature>
<gene>
    <name evidence="1" type="ORF">AFUS01_LOCUS42219</name>
</gene>
<comment type="caution">
    <text evidence="1">The sequence shown here is derived from an EMBL/GenBank/DDBJ whole genome shotgun (WGS) entry which is preliminary data.</text>
</comment>
<dbReference type="EMBL" id="CAJVCH010565558">
    <property type="protein sequence ID" value="CAG7832539.1"/>
    <property type="molecule type" value="Genomic_DNA"/>
</dbReference>
<sequence length="82" mass="9349">CDCKPCYQVLDNNSEESLQGWNVTDNLLEHFHDMQDIEDNLGGVLPPEFDYSGFEGAEGIWVAFNDEEVNSELPAFEYVDDE</sequence>
<protein>
    <submittedName>
        <fullName evidence="1">Uncharacterized protein</fullName>
    </submittedName>
</protein>
<name>A0A8J2LGD7_9HEXA</name>
<dbReference type="AlphaFoldDB" id="A0A8J2LGD7"/>
<accession>A0A8J2LGD7</accession>
<dbReference type="Proteomes" id="UP000708208">
    <property type="component" value="Unassembled WGS sequence"/>
</dbReference>
<evidence type="ECO:0000313" key="1">
    <source>
        <dbReference type="EMBL" id="CAG7832539.1"/>
    </source>
</evidence>
<reference evidence="1" key="1">
    <citation type="submission" date="2021-06" db="EMBL/GenBank/DDBJ databases">
        <authorList>
            <person name="Hodson N. C."/>
            <person name="Mongue J. A."/>
            <person name="Jaron S. K."/>
        </authorList>
    </citation>
    <scope>NUCLEOTIDE SEQUENCE</scope>
</reference>
<proteinExistence type="predicted"/>
<evidence type="ECO:0000313" key="2">
    <source>
        <dbReference type="Proteomes" id="UP000708208"/>
    </source>
</evidence>
<organism evidence="1 2">
    <name type="scientific">Allacma fusca</name>
    <dbReference type="NCBI Taxonomy" id="39272"/>
    <lineage>
        <taxon>Eukaryota</taxon>
        <taxon>Metazoa</taxon>
        <taxon>Ecdysozoa</taxon>
        <taxon>Arthropoda</taxon>
        <taxon>Hexapoda</taxon>
        <taxon>Collembola</taxon>
        <taxon>Symphypleona</taxon>
        <taxon>Sminthuridae</taxon>
        <taxon>Allacma</taxon>
    </lineage>
</organism>